<evidence type="ECO:0000256" key="12">
    <source>
        <dbReference type="SAM" id="MobiDB-lite"/>
    </source>
</evidence>
<dbReference type="GO" id="GO:0004309">
    <property type="term" value="F:exopolyphosphatase activity"/>
    <property type="evidence" value="ECO:0007669"/>
    <property type="project" value="TreeGrafter"/>
</dbReference>
<evidence type="ECO:0000256" key="13">
    <source>
        <dbReference type="SAM" id="SignalP"/>
    </source>
</evidence>
<keyword evidence="8" id="KW-0735">Signal-anchor</keyword>
<comment type="caution">
    <text evidence="15">The sequence shown here is derived from an EMBL/GenBank/DDBJ whole genome shotgun (WGS) entry which is preliminary data.</text>
</comment>
<dbReference type="PANTHER" id="PTHR10340:SF55">
    <property type="entry name" value="ENDOPOLYPHOSPHATASE"/>
    <property type="match status" value="1"/>
</dbReference>
<dbReference type="GO" id="GO:0008081">
    <property type="term" value="F:phosphoric diester hydrolase activity"/>
    <property type="evidence" value="ECO:0007669"/>
    <property type="project" value="TreeGrafter"/>
</dbReference>
<proteinExistence type="inferred from homology"/>
<keyword evidence="10" id="KW-0472">Membrane</keyword>
<name>A0A9P3FVT7_9APHY</name>
<evidence type="ECO:0000256" key="2">
    <source>
        <dbReference type="ARBA" id="ARBA00010399"/>
    </source>
</evidence>
<dbReference type="GO" id="GO:0000298">
    <property type="term" value="F:endopolyphosphatase activity"/>
    <property type="evidence" value="ECO:0007669"/>
    <property type="project" value="UniProtKB-EC"/>
</dbReference>
<dbReference type="AlphaFoldDB" id="A0A9P3FVT7"/>
<feature type="domain" description="Calcineurin-like phosphoesterase" evidence="14">
    <location>
        <begin position="46"/>
        <end position="198"/>
    </location>
</feature>
<keyword evidence="9" id="KW-1133">Transmembrane helix</keyword>
<protein>
    <recommendedName>
        <fullName evidence="4">Endopolyphosphatase</fullName>
        <ecNumber evidence="3">3.6.1.10</ecNumber>
    </recommendedName>
</protein>
<dbReference type="CDD" id="cd00842">
    <property type="entry name" value="MPP_ASMase"/>
    <property type="match status" value="1"/>
</dbReference>
<evidence type="ECO:0000256" key="9">
    <source>
        <dbReference type="ARBA" id="ARBA00022989"/>
    </source>
</evidence>
<dbReference type="OrthoDB" id="348678at2759"/>
<evidence type="ECO:0000259" key="14">
    <source>
        <dbReference type="Pfam" id="PF00149"/>
    </source>
</evidence>
<dbReference type="EMBL" id="BPQB01000001">
    <property type="protein sequence ID" value="GJE84018.1"/>
    <property type="molecule type" value="Genomic_DNA"/>
</dbReference>
<evidence type="ECO:0000256" key="1">
    <source>
        <dbReference type="ARBA" id="ARBA00004576"/>
    </source>
</evidence>
<dbReference type="InterPro" id="IPR004843">
    <property type="entry name" value="Calcineurin-like_PHP"/>
</dbReference>
<evidence type="ECO:0000256" key="3">
    <source>
        <dbReference type="ARBA" id="ARBA00012459"/>
    </source>
</evidence>
<evidence type="ECO:0000256" key="11">
    <source>
        <dbReference type="ARBA" id="ARBA00023180"/>
    </source>
</evidence>
<feature type="compositionally biased region" description="Basic and acidic residues" evidence="12">
    <location>
        <begin position="59"/>
        <end position="68"/>
    </location>
</feature>
<dbReference type="GO" id="GO:0006798">
    <property type="term" value="P:polyphosphate catabolic process"/>
    <property type="evidence" value="ECO:0007669"/>
    <property type="project" value="TreeGrafter"/>
</dbReference>
<dbReference type="InterPro" id="IPR029052">
    <property type="entry name" value="Metallo-depent_PP-like"/>
</dbReference>
<dbReference type="InterPro" id="IPR012358">
    <property type="entry name" value="EndopolyPtase_N1"/>
</dbReference>
<feature type="signal peptide" evidence="13">
    <location>
        <begin position="1"/>
        <end position="22"/>
    </location>
</feature>
<dbReference type="Pfam" id="PF00149">
    <property type="entry name" value="Metallophos"/>
    <property type="match status" value="1"/>
</dbReference>
<keyword evidence="5" id="KW-0926">Vacuole</keyword>
<sequence length="574" mass="64761">MALLRGSLLALLVLGGVHDVLGAPPQVPLGPAAVAPAAKPRKLTGRFLHLTDIHPDPHYREGMSEKSACHRKKPKKKPRSGPFGYTYGECDSPLLLTNYTLDYLESKWADEVDFVIWTGDSARHDNDRKIPRTLKEIYALNRVMARRMEEIFTSRGIPVIPSIGNNDVWPHNIMMPGPNDVTSEFSSIWKSFVPFHSYQVFQRGAYYSVEVIPDQLAVISLNTMYLFDSNKAVGGCEVKDRDDPGNLQLDWMEVQLQAFRARGMQTWISGHVPPSARNFHSECHIRYTELSLRYQDTILGHLFGHMNVDHFFFLDARTLASEEENDGGAHTAGKHKDLYATLLKDYDHLYKREKDLDYDSISVVNVAPSVVPNPYLPSFRIFSYNITGSRYSAGLLGDSGTDSGVGQQHHLGDFVDREELCQGPDASNVSWRCNLNSPWHSSPHSPSRTNRLYTPLGFAQYYMPNLTGTERHPPKWKLEYLTYAPQALHPPAAAGEPEAGKKKDAFVYPVPLKRLPRKLRDANVTASKFAPYAMSDLTIPSWTALAHRLAKAGGRSKLRKRFRRYMYMGANEEL</sequence>
<dbReference type="InterPro" id="IPR041805">
    <property type="entry name" value="ASMase/PPN1_MPP"/>
</dbReference>
<gene>
    <name evidence="15" type="ORF">PsYK624_000920</name>
</gene>
<evidence type="ECO:0000256" key="5">
    <source>
        <dbReference type="ARBA" id="ARBA00022554"/>
    </source>
</evidence>
<organism evidence="15 16">
    <name type="scientific">Phanerochaete sordida</name>
    <dbReference type="NCBI Taxonomy" id="48140"/>
    <lineage>
        <taxon>Eukaryota</taxon>
        <taxon>Fungi</taxon>
        <taxon>Dikarya</taxon>
        <taxon>Basidiomycota</taxon>
        <taxon>Agaricomycotina</taxon>
        <taxon>Agaricomycetes</taxon>
        <taxon>Polyporales</taxon>
        <taxon>Phanerochaetaceae</taxon>
        <taxon>Phanerochaete</taxon>
    </lineage>
</organism>
<evidence type="ECO:0000256" key="10">
    <source>
        <dbReference type="ARBA" id="ARBA00023136"/>
    </source>
</evidence>
<keyword evidence="6" id="KW-0812">Transmembrane</keyword>
<feature type="chain" id="PRO_5040180939" description="Endopolyphosphatase" evidence="13">
    <location>
        <begin position="23"/>
        <end position="574"/>
    </location>
</feature>
<dbReference type="EC" id="3.6.1.10" evidence="3"/>
<feature type="compositionally biased region" description="Basic residues" evidence="12">
    <location>
        <begin position="69"/>
        <end position="79"/>
    </location>
</feature>
<evidence type="ECO:0000313" key="16">
    <source>
        <dbReference type="Proteomes" id="UP000703269"/>
    </source>
</evidence>
<dbReference type="GO" id="GO:0005774">
    <property type="term" value="C:vacuolar membrane"/>
    <property type="evidence" value="ECO:0007669"/>
    <property type="project" value="UniProtKB-SubCell"/>
</dbReference>
<dbReference type="PIRSF" id="PIRSF027093">
    <property type="entry name" value="EndopolyPtase_N1"/>
    <property type="match status" value="1"/>
</dbReference>
<dbReference type="SUPFAM" id="SSF56300">
    <property type="entry name" value="Metallo-dependent phosphatases"/>
    <property type="match status" value="1"/>
</dbReference>
<accession>A0A9P3FVT7</accession>
<dbReference type="Proteomes" id="UP000703269">
    <property type="component" value="Unassembled WGS sequence"/>
</dbReference>
<evidence type="ECO:0000256" key="8">
    <source>
        <dbReference type="ARBA" id="ARBA00022968"/>
    </source>
</evidence>
<evidence type="ECO:0000313" key="15">
    <source>
        <dbReference type="EMBL" id="GJE84018.1"/>
    </source>
</evidence>
<feature type="region of interest" description="Disordered" evidence="12">
    <location>
        <begin position="59"/>
        <end position="82"/>
    </location>
</feature>
<dbReference type="GO" id="GO:0005615">
    <property type="term" value="C:extracellular space"/>
    <property type="evidence" value="ECO:0007669"/>
    <property type="project" value="TreeGrafter"/>
</dbReference>
<dbReference type="GO" id="GO:0000324">
    <property type="term" value="C:fungal-type vacuole"/>
    <property type="evidence" value="ECO:0007669"/>
    <property type="project" value="TreeGrafter"/>
</dbReference>
<dbReference type="PANTHER" id="PTHR10340">
    <property type="entry name" value="SPHINGOMYELIN PHOSPHODIESTERASE"/>
    <property type="match status" value="1"/>
</dbReference>
<comment type="subcellular location">
    <subcellularLocation>
        <location evidence="1">Vacuole membrane</location>
        <topology evidence="1">Single-pass type II membrane protein</topology>
    </subcellularLocation>
</comment>
<evidence type="ECO:0000256" key="7">
    <source>
        <dbReference type="ARBA" id="ARBA00022801"/>
    </source>
</evidence>
<keyword evidence="11" id="KW-0325">Glycoprotein</keyword>
<keyword evidence="13" id="KW-0732">Signal</keyword>
<keyword evidence="16" id="KW-1185">Reference proteome</keyword>
<reference evidence="15 16" key="1">
    <citation type="submission" date="2021-08" db="EMBL/GenBank/DDBJ databases">
        <title>Draft Genome Sequence of Phanerochaete sordida strain YK-624.</title>
        <authorList>
            <person name="Mori T."/>
            <person name="Dohra H."/>
            <person name="Suzuki T."/>
            <person name="Kawagishi H."/>
            <person name="Hirai H."/>
        </authorList>
    </citation>
    <scope>NUCLEOTIDE SEQUENCE [LARGE SCALE GENOMIC DNA]</scope>
    <source>
        <strain evidence="15 16">YK-624</strain>
    </source>
</reference>
<evidence type="ECO:0000256" key="6">
    <source>
        <dbReference type="ARBA" id="ARBA00022692"/>
    </source>
</evidence>
<dbReference type="Gene3D" id="3.60.21.10">
    <property type="match status" value="1"/>
</dbReference>
<evidence type="ECO:0000256" key="4">
    <source>
        <dbReference type="ARBA" id="ARBA00014458"/>
    </source>
</evidence>
<comment type="similarity">
    <text evidence="2">Belongs to the endopolyphosphatase PPN1 family.</text>
</comment>
<keyword evidence="7" id="KW-0378">Hydrolase</keyword>